<gene>
    <name evidence="5" type="ORF">HALOF300_02664</name>
</gene>
<feature type="transmembrane region" description="Helical" evidence="2">
    <location>
        <begin position="57"/>
        <end position="74"/>
    </location>
</feature>
<dbReference type="PANTHER" id="PTHR42736:SF1">
    <property type="entry name" value="PROTEIN-GLUTAMINE GAMMA-GLUTAMYLTRANSFERASE"/>
    <property type="match status" value="1"/>
</dbReference>
<feature type="compositionally biased region" description="Gly residues" evidence="1">
    <location>
        <begin position="696"/>
        <end position="716"/>
    </location>
</feature>
<keyword evidence="2" id="KW-1133">Transmembrane helix</keyword>
<dbReference type="Proteomes" id="UP000419743">
    <property type="component" value="Unassembled WGS sequence"/>
</dbReference>
<keyword evidence="2" id="KW-0472">Membrane</keyword>
<dbReference type="InterPro" id="IPR052901">
    <property type="entry name" value="Bact_TGase-like"/>
</dbReference>
<name>A0A7M4DKK1_9MICO</name>
<sequence>MSRFVTAAWSALVVALSTLPLAAGYSAPLAIGVLIGCAIVPFGVAGLGRVVRIGRGWVAVAGTVLAVSAALILLDGVDTESQAVPGWRASPALRVLGPLIDSVPRLLTAPRPAPADVGYLVPTALLVWIVALGVAVVAVGRARATAAPLVGAVALQVAGGLLTAGRGDSSGAVALATAVVLLLGWVLLPSQARASARVGGVGATEAAGAAAPTAASGPGAAAAPTTTSATARRGLLVPAVAALILASFALTAVAVPTVRSFEPRTLVPPPELPLAATNPIPTLSLWNSRPDTPVLSVSPDGASLPERLTIAALPDFDGAAWTIDARLRAVGVVDDPDLDPGTRQREVAYVLTDSALGGVWVPSAGMAQSVSGADVLMDTDTGVLLAPEGLGDDPVTIHGLVDAPVDTEIGRAGTPMAEVAARYLELPRIPASLREESAALIQGTTSRWEQALAIAEGVRGERTLDVGAPSGSSYGRIQEFLFLPAADGGQVGTSEQFAASFAVLARAAGLPTRLVIGFDLTDAVAGADGSVTVTGDDARMWAEVYFARAGWVALDASPATSTDTGDLPEPPTSDDQPDRPEDVGAEDDQDTEENVAEPGDDADGRTAMNLVTGLTLLAGLALLGVLAVAGLATARAVRRRRWRAGGAVGAWAQVLDAAVLAGRPVPRSSAAPDAARVLAGAGETGHAARDRTLGGPVSGGSSGLEGDGGGDLGSGGVAAAPEGRGATALMLAERAERAAFGPEPRAVASTAVGQSVPAGALSGATSDWELATAVERDLRASASAWRRAVWWVSPAVFGGRRADR</sequence>
<evidence type="ECO:0000256" key="2">
    <source>
        <dbReference type="SAM" id="Phobius"/>
    </source>
</evidence>
<proteinExistence type="predicted"/>
<keyword evidence="6" id="KW-1185">Reference proteome</keyword>
<feature type="transmembrane region" description="Helical" evidence="2">
    <location>
        <begin position="119"/>
        <end position="139"/>
    </location>
</feature>
<evidence type="ECO:0000313" key="6">
    <source>
        <dbReference type="Proteomes" id="UP000419743"/>
    </source>
</evidence>
<dbReference type="EMBL" id="CACRYJ010000036">
    <property type="protein sequence ID" value="VZO37691.1"/>
    <property type="molecule type" value="Genomic_DNA"/>
</dbReference>
<keyword evidence="2" id="KW-0812">Transmembrane</keyword>
<dbReference type="RefSeq" id="WP_156741405.1">
    <property type="nucleotide sequence ID" value="NZ_CACRYJ010000036.1"/>
</dbReference>
<evidence type="ECO:0000259" key="4">
    <source>
        <dbReference type="SMART" id="SM00460"/>
    </source>
</evidence>
<reference evidence="5 6" key="1">
    <citation type="submission" date="2019-11" db="EMBL/GenBank/DDBJ databases">
        <authorList>
            <person name="Criscuolo A."/>
        </authorList>
    </citation>
    <scope>NUCLEOTIDE SEQUENCE [LARGE SCALE GENOMIC DNA]</scope>
    <source>
        <strain evidence="5">CIP111667</strain>
    </source>
</reference>
<dbReference type="InterPro" id="IPR038765">
    <property type="entry name" value="Papain-like_cys_pep_sf"/>
</dbReference>
<feature type="compositionally biased region" description="Acidic residues" evidence="1">
    <location>
        <begin position="583"/>
        <end position="601"/>
    </location>
</feature>
<protein>
    <submittedName>
        <fullName evidence="5">Transglutaminase-like superfamily protein</fullName>
    </submittedName>
</protein>
<feature type="region of interest" description="Disordered" evidence="1">
    <location>
        <begin position="681"/>
        <end position="717"/>
    </location>
</feature>
<feature type="transmembrane region" description="Helical" evidence="2">
    <location>
        <begin position="610"/>
        <end position="634"/>
    </location>
</feature>
<feature type="transmembrane region" description="Helical" evidence="2">
    <location>
        <begin position="32"/>
        <end position="50"/>
    </location>
</feature>
<dbReference type="SUPFAM" id="SSF54001">
    <property type="entry name" value="Cysteine proteinases"/>
    <property type="match status" value="1"/>
</dbReference>
<feature type="domain" description="Transglutaminase-like" evidence="4">
    <location>
        <begin position="486"/>
        <end position="558"/>
    </location>
</feature>
<evidence type="ECO:0000313" key="5">
    <source>
        <dbReference type="EMBL" id="VZO37691.1"/>
    </source>
</evidence>
<dbReference type="PANTHER" id="PTHR42736">
    <property type="entry name" value="PROTEIN-GLUTAMINE GAMMA-GLUTAMYLTRANSFERASE"/>
    <property type="match status" value="1"/>
</dbReference>
<feature type="transmembrane region" description="Helical" evidence="2">
    <location>
        <begin position="235"/>
        <end position="255"/>
    </location>
</feature>
<feature type="region of interest" description="Disordered" evidence="1">
    <location>
        <begin position="557"/>
        <end position="605"/>
    </location>
</feature>
<accession>A0A7M4DKK1</accession>
<evidence type="ECO:0000256" key="3">
    <source>
        <dbReference type="SAM" id="SignalP"/>
    </source>
</evidence>
<evidence type="ECO:0000256" key="1">
    <source>
        <dbReference type="SAM" id="MobiDB-lite"/>
    </source>
</evidence>
<feature type="chain" id="PRO_5039653891" evidence="3">
    <location>
        <begin position="23"/>
        <end position="804"/>
    </location>
</feature>
<dbReference type="Gene3D" id="3.10.620.30">
    <property type="match status" value="1"/>
</dbReference>
<dbReference type="InterPro" id="IPR002931">
    <property type="entry name" value="Transglutaminase-like"/>
</dbReference>
<feature type="signal peptide" evidence="3">
    <location>
        <begin position="1"/>
        <end position="22"/>
    </location>
</feature>
<dbReference type="Pfam" id="PF01841">
    <property type="entry name" value="Transglut_core"/>
    <property type="match status" value="1"/>
</dbReference>
<keyword evidence="3" id="KW-0732">Signal</keyword>
<comment type="caution">
    <text evidence="5">The sequence shown here is derived from an EMBL/GenBank/DDBJ whole genome shotgun (WGS) entry which is preliminary data.</text>
</comment>
<organism evidence="5 6">
    <name type="scientific">Occultella aeris</name>
    <dbReference type="NCBI Taxonomy" id="2761496"/>
    <lineage>
        <taxon>Bacteria</taxon>
        <taxon>Bacillati</taxon>
        <taxon>Actinomycetota</taxon>
        <taxon>Actinomycetes</taxon>
        <taxon>Micrococcales</taxon>
        <taxon>Ruaniaceae</taxon>
        <taxon>Occultella</taxon>
    </lineage>
</organism>
<dbReference type="SMART" id="SM00460">
    <property type="entry name" value="TGc"/>
    <property type="match status" value="1"/>
</dbReference>
<dbReference type="AlphaFoldDB" id="A0A7M4DKK1"/>
<feature type="transmembrane region" description="Helical" evidence="2">
    <location>
        <begin position="146"/>
        <end position="164"/>
    </location>
</feature>
<feature type="transmembrane region" description="Helical" evidence="2">
    <location>
        <begin position="170"/>
        <end position="188"/>
    </location>
</feature>